<reference evidence="2 3" key="1">
    <citation type="submission" date="2015-01" db="EMBL/GenBank/DDBJ databases">
        <title>Draft Genome Sequence of the Biocontrol and Plant Growth-Promoting Rhizobacteria (PGPR) Pseudomonas fluorescens UM270.</title>
        <authorList>
            <person name="Hernandez-Salmeron J.E."/>
            <person name="Santoyo G."/>
            <person name="Moreno-Hagelsieb G."/>
            <person name="Hernandez-Leon R."/>
        </authorList>
    </citation>
    <scope>NUCLEOTIDE SEQUENCE [LARGE SCALE GENOMIC DNA]</scope>
    <source>
        <strain evidence="2 3">UM270</strain>
    </source>
</reference>
<protein>
    <submittedName>
        <fullName evidence="2">Uncharacterized protein</fullName>
    </submittedName>
</protein>
<evidence type="ECO:0000313" key="3">
    <source>
        <dbReference type="Proteomes" id="UP000032101"/>
    </source>
</evidence>
<proteinExistence type="predicted"/>
<accession>A0A0D0PRV3</accession>
<dbReference type="RefSeq" id="WP_042727873.1">
    <property type="nucleotide sequence ID" value="NZ_JXNZ01000003.1"/>
</dbReference>
<dbReference type="OrthoDB" id="238413at2"/>
<dbReference type="AlphaFoldDB" id="A0A0D0PRV3"/>
<sequence length="452" mass="50302">MSGPKVVRIVTREEIIAICEGHLQRLERAVERWQTQATRLGELSEQERIAATARHARLRALLAEDRLAELQKAVPVEIEHLRRDLEDREERAIIRAAERRQRDRRVQENAATLLDALHANPQSADQTLLQSLSQLASGANREDAERLLAEGFTHLTKATEKPVLSDTQRALAQQLKVAEPELSLRDWITAREPEATRDIRLLRIDRHIVELQLLQGAERAAPFLLALERAETEVDAKRRNLLLDSLVLDLGTSTRNFQRQRECLEQLQDLASEIETCMGTEHATLLSQIGACTTDSEFSVMAGLIEQCKTHIATHLQTQAALARREAVLGGLASLGYEVREGMATAWAETGKVVLRKAATPGYGVEVGGKADNGRLQVRAVALSSDRDKTRDRDVETIWCGEFQRLQALLQDKGCELLIERALSVGEVPLKETSVSAPGVEAIAAQQKTLHQ</sequence>
<organism evidence="2 3">
    <name type="scientific">Pseudomonas fluorescens</name>
    <dbReference type="NCBI Taxonomy" id="294"/>
    <lineage>
        <taxon>Bacteria</taxon>
        <taxon>Pseudomonadati</taxon>
        <taxon>Pseudomonadota</taxon>
        <taxon>Gammaproteobacteria</taxon>
        <taxon>Pseudomonadales</taxon>
        <taxon>Pseudomonadaceae</taxon>
        <taxon>Pseudomonas</taxon>
    </lineage>
</organism>
<name>A0A0D0PRV3_PSEFL</name>
<gene>
    <name evidence="2" type="ORF">RL74_00490</name>
</gene>
<keyword evidence="1" id="KW-0175">Coiled coil</keyword>
<dbReference type="Proteomes" id="UP000032101">
    <property type="component" value="Unassembled WGS sequence"/>
</dbReference>
<evidence type="ECO:0000313" key="2">
    <source>
        <dbReference type="EMBL" id="KIQ61358.1"/>
    </source>
</evidence>
<dbReference type="EMBL" id="JXNZ01000003">
    <property type="protein sequence ID" value="KIQ61358.1"/>
    <property type="molecule type" value="Genomic_DNA"/>
</dbReference>
<comment type="caution">
    <text evidence="2">The sequence shown here is derived from an EMBL/GenBank/DDBJ whole genome shotgun (WGS) entry which is preliminary data.</text>
</comment>
<evidence type="ECO:0000256" key="1">
    <source>
        <dbReference type="SAM" id="Coils"/>
    </source>
</evidence>
<feature type="coiled-coil region" evidence="1">
    <location>
        <begin position="16"/>
        <end position="73"/>
    </location>
</feature>
<dbReference type="PATRIC" id="fig|294.124.peg.100"/>